<dbReference type="AlphaFoldDB" id="E9E2G2"/>
<feature type="region of interest" description="Disordered" evidence="10">
    <location>
        <begin position="482"/>
        <end position="513"/>
    </location>
</feature>
<name>E9E2G2_METAQ</name>
<accession>E9E2G2</accession>
<evidence type="ECO:0000256" key="5">
    <source>
        <dbReference type="ARBA" id="ARBA00022946"/>
    </source>
</evidence>
<feature type="compositionally biased region" description="Polar residues" evidence="10">
    <location>
        <begin position="529"/>
        <end position="540"/>
    </location>
</feature>
<feature type="transmembrane region" description="Helical" evidence="11">
    <location>
        <begin position="430"/>
        <end position="449"/>
    </location>
</feature>
<dbReference type="InterPro" id="IPR001708">
    <property type="entry name" value="YidC/ALB3/OXA1/COX18"/>
</dbReference>
<dbReference type="CDD" id="cd20069">
    <property type="entry name" value="5TM_Oxa1-like"/>
    <property type="match status" value="1"/>
</dbReference>
<feature type="transmembrane region" description="Helical" evidence="11">
    <location>
        <begin position="354"/>
        <end position="381"/>
    </location>
</feature>
<evidence type="ECO:0000256" key="8">
    <source>
        <dbReference type="ARBA" id="ARBA00023136"/>
    </source>
</evidence>
<dbReference type="InterPro" id="IPR028055">
    <property type="entry name" value="YidC/Oxa/ALB_C"/>
</dbReference>
<evidence type="ECO:0000256" key="6">
    <source>
        <dbReference type="ARBA" id="ARBA00022989"/>
    </source>
</evidence>
<sequence>MTTAYTFYKEHRNIYQLQPPSHYIFLPNFLIDNVHTEYFSRHQPGPGTPDNYPPKVPKKSSNKLRAKTAVETSRAKIPHTTVTTIAAMLPSRAIARSAPSLGARRQLQSRWALPGFKNPSSALSQRLRNDRQFGTSPRLNLSSLTTSPFRSRHVAPPIMLGGVSSSRQFSLWGYGKKKTPEEEPAASKPETTTTTSEAVRPVDPTPENDVPSPPTEPAVPASEVDLSSISDIVNGQDILNMSEQIGYLKALGLDFGTGPTSVMQWALEHVHIYSGLGWGASIMATAVLLRCIMFYPQIRSLKFNAVMQNLRKDPRSQEAMKLVQQGFANQDNEMRQKGQYLNKMLKEQYGVNNWGMLWSFGQIPFTFGLFRIVSGMANVPVPAMETAGYLWFTDLTATDPYFILPAAGTALMVGALAINAKHTPESQKKMLKTMTYVFGVVGFIGTTFLSAAVNLMTVALGASTLITAIVLNNALVRRTVGLPPHPTASSSTAPRKTTYEAPRAANAPEPGLRERLESSLNDMKKGMSDQITNYTGTYSGTDEEKAERKRKELMRKLEDTRKQQEREEFEKKYKAKRGFGGECGGSGRTLGQIALSRTIYSYD</sequence>
<feature type="region of interest" description="Disordered" evidence="10">
    <location>
        <begin position="40"/>
        <end position="60"/>
    </location>
</feature>
<dbReference type="Pfam" id="PF02096">
    <property type="entry name" value="60KD_IMP"/>
    <property type="match status" value="1"/>
</dbReference>
<protein>
    <submittedName>
        <fullName evidence="13">OXA1-like protein</fullName>
    </submittedName>
</protein>
<reference evidence="13 14" key="1">
    <citation type="journal article" date="2011" name="PLoS Genet.">
        <title>Genome sequencing and comparative transcriptomics of the model entomopathogenic fungi Metarhizium anisopliae and M. acridum.</title>
        <authorList>
            <person name="Gao Q."/>
            <person name="Jin K."/>
            <person name="Ying S.H."/>
            <person name="Zhang Y."/>
            <person name="Xiao G."/>
            <person name="Shang Y."/>
            <person name="Duan Z."/>
            <person name="Hu X."/>
            <person name="Xie X.Q."/>
            <person name="Zhou G."/>
            <person name="Peng G."/>
            <person name="Luo Z."/>
            <person name="Huang W."/>
            <person name="Wang B."/>
            <person name="Fang W."/>
            <person name="Wang S."/>
            <person name="Zhong Y."/>
            <person name="Ma L.J."/>
            <person name="St Leger R.J."/>
            <person name="Zhao G.P."/>
            <person name="Pei Y."/>
            <person name="Feng M.G."/>
            <person name="Xia Y."/>
            <person name="Wang C."/>
        </authorList>
    </citation>
    <scope>NUCLEOTIDE SEQUENCE [LARGE SCALE GENOMIC DNA]</scope>
    <source>
        <strain evidence="13 14">CQMa 102</strain>
    </source>
</reference>
<feature type="region of interest" description="Disordered" evidence="10">
    <location>
        <begin position="526"/>
        <end position="549"/>
    </location>
</feature>
<keyword evidence="6 11" id="KW-1133">Transmembrane helix</keyword>
<evidence type="ECO:0000313" key="13">
    <source>
        <dbReference type="EMBL" id="EFY89851.1"/>
    </source>
</evidence>
<keyword evidence="7" id="KW-0496">Mitochondrion</keyword>
<evidence type="ECO:0000256" key="10">
    <source>
        <dbReference type="SAM" id="MobiDB-lite"/>
    </source>
</evidence>
<dbReference type="PANTHER" id="PTHR12428">
    <property type="entry name" value="OXA1"/>
    <property type="match status" value="1"/>
</dbReference>
<keyword evidence="3 9" id="KW-0812">Transmembrane</keyword>
<evidence type="ECO:0000259" key="12">
    <source>
        <dbReference type="Pfam" id="PF02096"/>
    </source>
</evidence>
<dbReference type="KEGG" id="maw:19248371"/>
<evidence type="ECO:0000256" key="2">
    <source>
        <dbReference type="ARBA" id="ARBA00009877"/>
    </source>
</evidence>
<organism evidence="14">
    <name type="scientific">Metarhizium acridum (strain CQMa 102)</name>
    <dbReference type="NCBI Taxonomy" id="655827"/>
    <lineage>
        <taxon>Eukaryota</taxon>
        <taxon>Fungi</taxon>
        <taxon>Dikarya</taxon>
        <taxon>Ascomycota</taxon>
        <taxon>Pezizomycotina</taxon>
        <taxon>Sordariomycetes</taxon>
        <taxon>Hypocreomycetidae</taxon>
        <taxon>Hypocreales</taxon>
        <taxon>Clavicipitaceae</taxon>
        <taxon>Metarhizium</taxon>
    </lineage>
</organism>
<dbReference type="GeneID" id="19248371"/>
<feature type="transmembrane region" description="Helical" evidence="11">
    <location>
        <begin position="401"/>
        <end position="418"/>
    </location>
</feature>
<dbReference type="InParanoid" id="E9E2G2"/>
<dbReference type="STRING" id="655827.E9E2G2"/>
<keyword evidence="8 11" id="KW-0472">Membrane</keyword>
<keyword evidence="14" id="KW-1185">Reference proteome</keyword>
<evidence type="ECO:0000256" key="4">
    <source>
        <dbReference type="ARBA" id="ARBA00022792"/>
    </source>
</evidence>
<keyword evidence="4" id="KW-0999">Mitochondrion inner membrane</keyword>
<dbReference type="Proteomes" id="UP000002499">
    <property type="component" value="Unassembled WGS sequence"/>
</dbReference>
<feature type="region of interest" description="Disordered" evidence="10">
    <location>
        <begin position="175"/>
        <end position="223"/>
    </location>
</feature>
<dbReference type="eggNOG" id="KOG1239">
    <property type="taxonomic scope" value="Eukaryota"/>
</dbReference>
<feature type="domain" description="Membrane insertase YidC/Oxa/ALB C-terminal" evidence="12">
    <location>
        <begin position="278"/>
        <end position="472"/>
    </location>
</feature>
<evidence type="ECO:0000256" key="9">
    <source>
        <dbReference type="RuleBase" id="RU003945"/>
    </source>
</evidence>
<dbReference type="GO" id="GO:0005743">
    <property type="term" value="C:mitochondrial inner membrane"/>
    <property type="evidence" value="ECO:0007669"/>
    <property type="project" value="UniProtKB-SubCell"/>
</dbReference>
<comment type="subcellular location">
    <subcellularLocation>
        <location evidence="9">Membrane</location>
        <topology evidence="9">Multi-pass membrane protein</topology>
    </subcellularLocation>
    <subcellularLocation>
        <location evidence="1">Mitochondrion inner membrane</location>
        <topology evidence="1">Multi-pass membrane protein</topology>
    </subcellularLocation>
</comment>
<evidence type="ECO:0000256" key="1">
    <source>
        <dbReference type="ARBA" id="ARBA00004448"/>
    </source>
</evidence>
<dbReference type="GO" id="GO:0032977">
    <property type="term" value="F:membrane insertase activity"/>
    <property type="evidence" value="ECO:0007669"/>
    <property type="project" value="InterPro"/>
</dbReference>
<dbReference type="GO" id="GO:0032979">
    <property type="term" value="P:protein insertion into mitochondrial inner membrane from matrix"/>
    <property type="evidence" value="ECO:0007669"/>
    <property type="project" value="TreeGrafter"/>
</dbReference>
<comment type="similarity">
    <text evidence="2 9">Belongs to the OXA1/ALB3/YidC family.</text>
</comment>
<evidence type="ECO:0000256" key="7">
    <source>
        <dbReference type="ARBA" id="ARBA00023128"/>
    </source>
</evidence>
<proteinExistence type="inferred from homology"/>
<dbReference type="OrthoDB" id="2148490at2759"/>
<dbReference type="OMA" id="GSWYAPW"/>
<feature type="transmembrane region" description="Helical" evidence="11">
    <location>
        <begin position="276"/>
        <end position="295"/>
    </location>
</feature>
<keyword evidence="5" id="KW-0809">Transit peptide</keyword>
<evidence type="ECO:0000256" key="11">
    <source>
        <dbReference type="SAM" id="Phobius"/>
    </source>
</evidence>
<evidence type="ECO:0000313" key="14">
    <source>
        <dbReference type="Proteomes" id="UP000002499"/>
    </source>
</evidence>
<dbReference type="EMBL" id="GL698495">
    <property type="protein sequence ID" value="EFY89851.1"/>
    <property type="molecule type" value="Genomic_DNA"/>
</dbReference>
<gene>
    <name evidence="13" type="ORF">MAC_04060</name>
</gene>
<dbReference type="HOGENOM" id="CLU_029282_5_1_1"/>
<dbReference type="PANTHER" id="PTHR12428:SF66">
    <property type="entry name" value="MITOCHONDRIAL INNER MEMBRANE PROTEIN OXA1L"/>
    <property type="match status" value="1"/>
</dbReference>
<evidence type="ECO:0000256" key="3">
    <source>
        <dbReference type="ARBA" id="ARBA00022692"/>
    </source>
</evidence>